<comment type="similarity">
    <text evidence="2">Belongs to the resistance-nodulation-cell division (RND) (TC 2.A.6) family. MmpL subfamily.</text>
</comment>
<evidence type="ECO:0000313" key="10">
    <source>
        <dbReference type="Proteomes" id="UP000448943"/>
    </source>
</evidence>
<accession>A0A6N9Q259</accession>
<feature type="transmembrane region" description="Helical" evidence="7">
    <location>
        <begin position="6"/>
        <end position="24"/>
    </location>
</feature>
<feature type="transmembrane region" description="Helical" evidence="7">
    <location>
        <begin position="868"/>
        <end position="887"/>
    </location>
</feature>
<dbReference type="AlphaFoldDB" id="A0A6N9Q259"/>
<feature type="transmembrane region" description="Helical" evidence="7">
    <location>
        <begin position="179"/>
        <end position="212"/>
    </location>
</feature>
<feature type="transmembrane region" description="Helical" evidence="7">
    <location>
        <begin position="232"/>
        <end position="252"/>
    </location>
</feature>
<feature type="domain" description="SSD" evidence="8">
    <location>
        <begin position="897"/>
        <end position="1024"/>
    </location>
</feature>
<proteinExistence type="inferred from homology"/>
<evidence type="ECO:0000256" key="1">
    <source>
        <dbReference type="ARBA" id="ARBA00004651"/>
    </source>
</evidence>
<dbReference type="SUPFAM" id="SSF82866">
    <property type="entry name" value="Multidrug efflux transporter AcrB transmembrane domain"/>
    <property type="match status" value="2"/>
</dbReference>
<dbReference type="RefSeq" id="WP_160644527.1">
    <property type="nucleotide sequence ID" value="NZ_SIJB01000007.1"/>
</dbReference>
<sequence>MNIIIKGRWFIFLLWILVIVFLLFTSPNMGELVREKGQITVPEGYSSSIAEEILGNNDNENRISSALVFHNPDGLNNDDIQQIEEAIGNLDKNKSSLGITELISHINTPEMSDELISQGNKTIIASLSVDPNDREVSEVREELISAIGPISVPHYFTGAAFINEDVIISSQEGLRKTEIITVIFILLILFIVFRSVVAPIIPLVTVGITFIVSQSIVGFLVDWFDFPFSNFTQIFLVAILFGIGTDYCILLLSRFKEELSKYDDIKSAIIHTYTTAGKTVLFSALAVLIGFSAIGFSTFSLYQSASAVAIGIAILMLALITIVPFFMAVLGKKLFWPVRGKIEHKQSKLWEALGRFSLARPLLALGLVAIIVVPLYISYDGDLSFNSLDEIGDTYDSVKGFEIIADSFGPGESMPAKIVIEHDEELDKVKYLNIIEEISREVAKLDSVDKVRSATRPLGEEIEDFYVASQVEALEEGLQEGNKGILEIKDGLSEASQGLLDSKPELEQASSGIDELVAGTLELKTGVSGIKGGLSEIEQGLREGSIGSLELKTGLDEANQNLETIIVASEELLAGYTSVGSGLGQIQQSYAQVETNLNEVQAALSGLNAPFNNLAEKYPQLASDADFLTIQGTVSQVQQGVLELTQGLKVLNSELLAVNNGMIEANKGFEEVNTGQQALHSGLLQISKGIEGLQTGFEAAANGQQQVIQGIPEMEKGLSQIASGQGELKGGYDELIEQLDTLQEGMSASVDGLTQVSDGLEMAEDYLSQLSSDSNKEASGFYLPPEIIEEPEFQQVFDTYLKNDRTTAVLDVILTDNPYSEDAMIAIEEIENIVIESVKGTELENDRFGITGVTSINTDLKGISDEDYNRTMIIMLIGISIILIILLRSIVMPIYLVISLVLCYFTSMALTEFIFTNVLDYDGVNWAIPFFGFVMLMALGVDYSIFLMDRFNEYREKSATEAILLAMKNMGTVIISAAIILIGTFAAMYPSGVLSLVEIATVVVTGLALYSVVFLPFFVPVMVKLFGKANWWPFQK</sequence>
<evidence type="ECO:0000256" key="5">
    <source>
        <dbReference type="ARBA" id="ARBA00022989"/>
    </source>
</evidence>
<keyword evidence="4 7" id="KW-0812">Transmembrane</keyword>
<dbReference type="GO" id="GO:0005886">
    <property type="term" value="C:plasma membrane"/>
    <property type="evidence" value="ECO:0007669"/>
    <property type="project" value="UniProtKB-SubCell"/>
</dbReference>
<keyword evidence="5 7" id="KW-1133">Transmembrane helix</keyword>
<feature type="transmembrane region" description="Helical" evidence="7">
    <location>
        <begin position="995"/>
        <end position="1019"/>
    </location>
</feature>
<feature type="transmembrane region" description="Helical" evidence="7">
    <location>
        <begin position="927"/>
        <end position="948"/>
    </location>
</feature>
<dbReference type="Gene3D" id="1.20.1640.10">
    <property type="entry name" value="Multidrug efflux transporter AcrB transmembrane domain"/>
    <property type="match status" value="2"/>
</dbReference>
<dbReference type="Proteomes" id="UP000448943">
    <property type="component" value="Unassembled WGS sequence"/>
</dbReference>
<dbReference type="InterPro" id="IPR000731">
    <property type="entry name" value="SSD"/>
</dbReference>
<dbReference type="InterPro" id="IPR050545">
    <property type="entry name" value="Mycobact_MmpL"/>
</dbReference>
<feature type="transmembrane region" description="Helical" evidence="7">
    <location>
        <begin position="969"/>
        <end position="989"/>
    </location>
</feature>
<keyword evidence="10" id="KW-1185">Reference proteome</keyword>
<evidence type="ECO:0000256" key="4">
    <source>
        <dbReference type="ARBA" id="ARBA00022692"/>
    </source>
</evidence>
<dbReference type="PANTHER" id="PTHR33406:SF6">
    <property type="entry name" value="MEMBRANE PROTEIN YDGH-RELATED"/>
    <property type="match status" value="1"/>
</dbReference>
<evidence type="ECO:0000256" key="2">
    <source>
        <dbReference type="ARBA" id="ARBA00010157"/>
    </source>
</evidence>
<keyword evidence="6 7" id="KW-0472">Membrane</keyword>
<name>A0A6N9Q259_9BACL</name>
<evidence type="ECO:0000313" key="9">
    <source>
        <dbReference type="EMBL" id="NBI28018.1"/>
    </source>
</evidence>
<evidence type="ECO:0000256" key="6">
    <source>
        <dbReference type="ARBA" id="ARBA00023136"/>
    </source>
</evidence>
<comment type="caution">
    <text evidence="9">The sequence shown here is derived from an EMBL/GenBank/DDBJ whole genome shotgun (WGS) entry which is preliminary data.</text>
</comment>
<feature type="transmembrane region" description="Helical" evidence="7">
    <location>
        <begin position="894"/>
        <end position="915"/>
    </location>
</feature>
<dbReference type="InterPro" id="IPR004869">
    <property type="entry name" value="MMPL_dom"/>
</dbReference>
<dbReference type="EMBL" id="SIJB01000007">
    <property type="protein sequence ID" value="NBI28018.1"/>
    <property type="molecule type" value="Genomic_DNA"/>
</dbReference>
<dbReference type="Pfam" id="PF03176">
    <property type="entry name" value="MMPL"/>
    <property type="match status" value="2"/>
</dbReference>
<keyword evidence="3" id="KW-1003">Cell membrane</keyword>
<protein>
    <submittedName>
        <fullName evidence="9">MMPL family transporter</fullName>
    </submittedName>
</protein>
<dbReference type="PROSITE" id="PS50156">
    <property type="entry name" value="SSD"/>
    <property type="match status" value="1"/>
</dbReference>
<dbReference type="PANTHER" id="PTHR33406">
    <property type="entry name" value="MEMBRANE PROTEIN MJ1562-RELATED"/>
    <property type="match status" value="1"/>
</dbReference>
<reference evidence="9 10" key="1">
    <citation type="submission" date="2019-01" db="EMBL/GenBank/DDBJ databases">
        <title>Chengkuizengella sp. nov., isolated from deep-sea sediment of East Pacific Ocean.</title>
        <authorList>
            <person name="Yang J."/>
            <person name="Lai Q."/>
            <person name="Shao Z."/>
        </authorList>
    </citation>
    <scope>NUCLEOTIDE SEQUENCE [LARGE SCALE GENOMIC DNA]</scope>
    <source>
        <strain evidence="9 10">YPA3-1-1</strain>
    </source>
</reference>
<evidence type="ECO:0000256" key="7">
    <source>
        <dbReference type="SAM" id="Phobius"/>
    </source>
</evidence>
<evidence type="ECO:0000259" key="8">
    <source>
        <dbReference type="PROSITE" id="PS50156"/>
    </source>
</evidence>
<feature type="transmembrane region" description="Helical" evidence="7">
    <location>
        <begin position="308"/>
        <end position="331"/>
    </location>
</feature>
<organism evidence="9 10">
    <name type="scientific">Chengkuizengella marina</name>
    <dbReference type="NCBI Taxonomy" id="2507566"/>
    <lineage>
        <taxon>Bacteria</taxon>
        <taxon>Bacillati</taxon>
        <taxon>Bacillota</taxon>
        <taxon>Bacilli</taxon>
        <taxon>Bacillales</taxon>
        <taxon>Paenibacillaceae</taxon>
        <taxon>Chengkuizengella</taxon>
    </lineage>
</organism>
<dbReference type="OrthoDB" id="9782006at2"/>
<feature type="transmembrane region" description="Helical" evidence="7">
    <location>
        <begin position="280"/>
        <end position="302"/>
    </location>
</feature>
<evidence type="ECO:0000256" key="3">
    <source>
        <dbReference type="ARBA" id="ARBA00022475"/>
    </source>
</evidence>
<feature type="transmembrane region" description="Helical" evidence="7">
    <location>
        <begin position="352"/>
        <end position="377"/>
    </location>
</feature>
<dbReference type="Gene3D" id="1.10.287.950">
    <property type="entry name" value="Methyl-accepting chemotaxis protein"/>
    <property type="match status" value="1"/>
</dbReference>
<gene>
    <name evidence="9" type="ORF">ERL59_03465</name>
</gene>
<comment type="subcellular location">
    <subcellularLocation>
        <location evidence="1">Cell membrane</location>
        <topology evidence="1">Multi-pass membrane protein</topology>
    </subcellularLocation>
</comment>